<dbReference type="Proteomes" id="UP001321473">
    <property type="component" value="Unassembled WGS sequence"/>
</dbReference>
<dbReference type="PANTHER" id="PTHR47642">
    <property type="entry name" value="ATP-DEPENDENT DNA HELICASE"/>
    <property type="match status" value="1"/>
</dbReference>
<protein>
    <recommendedName>
        <fullName evidence="1">ATP-dependent DNA helicase</fullName>
        <ecNumber evidence="1">5.6.2.3</ecNumber>
    </recommendedName>
</protein>
<keyword evidence="1" id="KW-0234">DNA repair</keyword>
<dbReference type="GO" id="GO:0000723">
    <property type="term" value="P:telomere maintenance"/>
    <property type="evidence" value="ECO:0007669"/>
    <property type="project" value="InterPro"/>
</dbReference>
<keyword evidence="1" id="KW-0227">DNA damage</keyword>
<dbReference type="EMBL" id="JARKHS020008823">
    <property type="protein sequence ID" value="KAK8780482.1"/>
    <property type="molecule type" value="Genomic_DNA"/>
</dbReference>
<dbReference type="Gene3D" id="3.40.50.300">
    <property type="entry name" value="P-loop containing nucleotide triphosphate hydrolases"/>
    <property type="match status" value="2"/>
</dbReference>
<dbReference type="CDD" id="cd18809">
    <property type="entry name" value="SF1_C_RecD"/>
    <property type="match status" value="1"/>
</dbReference>
<dbReference type="SUPFAM" id="SSF52540">
    <property type="entry name" value="P-loop containing nucleoside triphosphate hydrolases"/>
    <property type="match status" value="2"/>
</dbReference>
<dbReference type="InterPro" id="IPR036691">
    <property type="entry name" value="Endo/exonu/phosph_ase_sf"/>
</dbReference>
<keyword evidence="1" id="KW-0378">Hydrolase</keyword>
<dbReference type="AlphaFoldDB" id="A0AAQ4F148"/>
<dbReference type="GO" id="GO:0016787">
    <property type="term" value="F:hydrolase activity"/>
    <property type="evidence" value="ECO:0007669"/>
    <property type="project" value="UniProtKB-KW"/>
</dbReference>
<evidence type="ECO:0000313" key="3">
    <source>
        <dbReference type="EMBL" id="KAK8780482.1"/>
    </source>
</evidence>
<name>A0AAQ4F148_AMBAM</name>
<keyword evidence="1" id="KW-0347">Helicase</keyword>
<keyword evidence="1" id="KW-0547">Nucleotide-binding</keyword>
<dbReference type="GO" id="GO:0005524">
    <property type="term" value="F:ATP binding"/>
    <property type="evidence" value="ECO:0007669"/>
    <property type="project" value="UniProtKB-KW"/>
</dbReference>
<dbReference type="SUPFAM" id="SSF56219">
    <property type="entry name" value="DNase I-like"/>
    <property type="match status" value="1"/>
</dbReference>
<organism evidence="3 4">
    <name type="scientific">Amblyomma americanum</name>
    <name type="common">Lone star tick</name>
    <dbReference type="NCBI Taxonomy" id="6943"/>
    <lineage>
        <taxon>Eukaryota</taxon>
        <taxon>Metazoa</taxon>
        <taxon>Ecdysozoa</taxon>
        <taxon>Arthropoda</taxon>
        <taxon>Chelicerata</taxon>
        <taxon>Arachnida</taxon>
        <taxon>Acari</taxon>
        <taxon>Parasitiformes</taxon>
        <taxon>Ixodida</taxon>
        <taxon>Ixodoidea</taxon>
        <taxon>Ixodidae</taxon>
        <taxon>Amblyomminae</taxon>
        <taxon>Amblyomma</taxon>
    </lineage>
</organism>
<evidence type="ECO:0000256" key="1">
    <source>
        <dbReference type="RuleBase" id="RU363044"/>
    </source>
</evidence>
<feature type="domain" description="AAA+ ATPase" evidence="2">
    <location>
        <begin position="221"/>
        <end position="392"/>
    </location>
</feature>
<dbReference type="EC" id="5.6.2.3" evidence="1"/>
<dbReference type="InterPro" id="IPR003593">
    <property type="entry name" value="AAA+_ATPase"/>
</dbReference>
<dbReference type="Pfam" id="PF13538">
    <property type="entry name" value="UvrD_C_2"/>
    <property type="match status" value="1"/>
</dbReference>
<keyword evidence="1" id="KW-0067">ATP-binding</keyword>
<proteinExistence type="inferred from homology"/>
<dbReference type="Pfam" id="PF05970">
    <property type="entry name" value="PIF1"/>
    <property type="match status" value="1"/>
</dbReference>
<dbReference type="Gene3D" id="3.60.10.10">
    <property type="entry name" value="Endonuclease/exonuclease/phosphatase"/>
    <property type="match status" value="1"/>
</dbReference>
<evidence type="ECO:0000259" key="2">
    <source>
        <dbReference type="SMART" id="SM00382"/>
    </source>
</evidence>
<dbReference type="InterPro" id="IPR010285">
    <property type="entry name" value="DNA_helicase_pif1-like_DEAD"/>
</dbReference>
<comment type="cofactor">
    <cofactor evidence="1">
        <name>Mg(2+)</name>
        <dbReference type="ChEBI" id="CHEBI:18420"/>
    </cofactor>
</comment>
<comment type="similarity">
    <text evidence="1">Belongs to the helicase family.</text>
</comment>
<accession>A0AAQ4F148</accession>
<dbReference type="InterPro" id="IPR051055">
    <property type="entry name" value="PIF1_helicase"/>
</dbReference>
<reference evidence="3 4" key="1">
    <citation type="journal article" date="2023" name="Arcadia Sci">
        <title>De novo assembly of a long-read Amblyomma americanum tick genome.</title>
        <authorList>
            <person name="Chou S."/>
            <person name="Poskanzer K.E."/>
            <person name="Rollins M."/>
            <person name="Thuy-Boun P.S."/>
        </authorList>
    </citation>
    <scope>NUCLEOTIDE SEQUENCE [LARGE SCALE GENOMIC DNA]</scope>
    <source>
        <strain evidence="3">F_SG_1</strain>
        <tissue evidence="3">Salivary glands</tissue>
    </source>
</reference>
<dbReference type="GO" id="GO:0006310">
    <property type="term" value="P:DNA recombination"/>
    <property type="evidence" value="ECO:0007669"/>
    <property type="project" value="UniProtKB-KW"/>
</dbReference>
<dbReference type="GO" id="GO:0006281">
    <property type="term" value="P:DNA repair"/>
    <property type="evidence" value="ECO:0007669"/>
    <property type="project" value="UniProtKB-KW"/>
</dbReference>
<dbReference type="InterPro" id="IPR027417">
    <property type="entry name" value="P-loop_NTPase"/>
</dbReference>
<dbReference type="GO" id="GO:0043139">
    <property type="term" value="F:5'-3' DNA helicase activity"/>
    <property type="evidence" value="ECO:0007669"/>
    <property type="project" value="UniProtKB-EC"/>
</dbReference>
<sequence length="756" mass="85090">MDREHLEANSTDIWRESAIDKYEERPPELEDLTLAEFMTEYSSKGKLTKRTKRAILRCRDYDINDVVNYKREHVMLYVPFRRENEFLDRNKFETIFDENKERLMEVKEKFNSGVTSAELLEYVKNINESMGIEDDERAVAAAEGEERGATRAKIVVENDDTDIVPENAVASALVASNCPAVKKREDCMPLEDFYARMRMTNHRQRMIIEEVIHRLTTDDSEPLRIFFTGPAGCGKTFTLHLIMDVYNRYCKSKKIAYGDTEISRVNAYVACATTGKAAVALNGVTVHSAFKMVDRRLRQIRADRMREPFGAFDVILCGDMRQLPPVRSSEVYKRPKSNGAVFSTEVMAWHNLEYFPLTQVVRQSDVVFSNLLTKIGDGAVLEDFEVELQESRFVDAEEAGSRSEAVRLYYSNADVDAYNDKIAKRSQDKVDHPTRDFITGYRSQDEKDAAARALETSGRVETGNLPATIALCAEKPYMLLKNIDITDGLVNGMVGKLKLIEYDAQGEPCRFPLVPASTMTIHKSQGGTFDAVVYEYAANHPQKLVYVALSRATSLEGLYLTNKDGCYKFTHRGPNPDRTLKAEFERLQQHPLETAFSCCERLVEKSAVTIATLNVRSLLLHNCEITSDAMLMSAHALVFTETGADKDTPETIKGFTLVGAAKRPDQTRNAGVAIYVRDPLRAKVVTLAVPMQRGEALCVEIPAVDLVVSGVYVAPQTSNQDAVNIMADGLPPRTDKRMLVCTGDFNKHPVRDRTFL</sequence>
<gene>
    <name evidence="3" type="ORF">V5799_018176</name>
</gene>
<comment type="caution">
    <text evidence="3">The sequence shown here is derived from an EMBL/GenBank/DDBJ whole genome shotgun (WGS) entry which is preliminary data.</text>
</comment>
<dbReference type="InterPro" id="IPR027785">
    <property type="entry name" value="UvrD-like_helicase_C"/>
</dbReference>
<evidence type="ECO:0000313" key="4">
    <source>
        <dbReference type="Proteomes" id="UP001321473"/>
    </source>
</evidence>
<keyword evidence="1" id="KW-0233">DNA recombination</keyword>
<comment type="catalytic activity">
    <reaction evidence="1">
        <text>ATP + H2O = ADP + phosphate + H(+)</text>
        <dbReference type="Rhea" id="RHEA:13065"/>
        <dbReference type="ChEBI" id="CHEBI:15377"/>
        <dbReference type="ChEBI" id="CHEBI:15378"/>
        <dbReference type="ChEBI" id="CHEBI:30616"/>
        <dbReference type="ChEBI" id="CHEBI:43474"/>
        <dbReference type="ChEBI" id="CHEBI:456216"/>
        <dbReference type="EC" id="5.6.2.3"/>
    </reaction>
</comment>
<keyword evidence="4" id="KW-1185">Reference proteome</keyword>
<dbReference type="SMART" id="SM00382">
    <property type="entry name" value="AAA"/>
    <property type="match status" value="1"/>
</dbReference>